<evidence type="ECO:0000259" key="1">
    <source>
        <dbReference type="Pfam" id="PF12392"/>
    </source>
</evidence>
<dbReference type="InterPro" id="IPR020988">
    <property type="entry name" value="Pept_U32_collagenase"/>
</dbReference>
<dbReference type="InterPro" id="IPR051454">
    <property type="entry name" value="RNA/ubiquinone_mod_enzymes"/>
</dbReference>
<dbReference type="PROSITE" id="PS01276">
    <property type="entry name" value="PEPTIDASE_U32"/>
    <property type="match status" value="1"/>
</dbReference>
<evidence type="ECO:0000313" key="3">
    <source>
        <dbReference type="Proteomes" id="UP000824239"/>
    </source>
</evidence>
<reference evidence="2" key="2">
    <citation type="journal article" date="2021" name="PeerJ">
        <title>Extensive microbial diversity within the chicken gut microbiome revealed by metagenomics and culture.</title>
        <authorList>
            <person name="Gilroy R."/>
            <person name="Ravi A."/>
            <person name="Getino M."/>
            <person name="Pursley I."/>
            <person name="Horton D.L."/>
            <person name="Alikhan N.F."/>
            <person name="Baker D."/>
            <person name="Gharbi K."/>
            <person name="Hall N."/>
            <person name="Watson M."/>
            <person name="Adriaenssens E.M."/>
            <person name="Foster-Nyarko E."/>
            <person name="Jarju S."/>
            <person name="Secka A."/>
            <person name="Antonio M."/>
            <person name="Oren A."/>
            <person name="Chaudhuri R.R."/>
            <person name="La Ragione R."/>
            <person name="Hildebrand F."/>
            <person name="Pallen M.J."/>
        </authorList>
    </citation>
    <scope>NUCLEOTIDE SEQUENCE</scope>
    <source>
        <strain evidence="2">ChiBcec15-4380</strain>
    </source>
</reference>
<dbReference type="Pfam" id="PF01136">
    <property type="entry name" value="Peptidase_U32"/>
    <property type="match status" value="2"/>
</dbReference>
<dbReference type="EMBL" id="DVHE01000072">
    <property type="protein sequence ID" value="HIR51443.1"/>
    <property type="molecule type" value="Genomic_DNA"/>
</dbReference>
<comment type="caution">
    <text evidence="2">The sequence shown here is derived from an EMBL/GenBank/DDBJ whole genome shotgun (WGS) entry which is preliminary data.</text>
</comment>
<dbReference type="AlphaFoldDB" id="A0A9D1IY36"/>
<dbReference type="PANTHER" id="PTHR30217">
    <property type="entry name" value="PEPTIDASE U32 FAMILY"/>
    <property type="match status" value="1"/>
</dbReference>
<dbReference type="Proteomes" id="UP000824239">
    <property type="component" value="Unassembled WGS sequence"/>
</dbReference>
<sequence>MLELLSPAGSMDALRAAVQNGADAVYLGLNAFNARRGAKNFTLEELQEAVPYCHVRGVQVHLALNILVSDREMLAASDVVRAAARLGVDAFIVQDLGLVQLIRQLAPTIPIHASTQMSIHSLEGVLEAARMGVSRVVLARELPREEIAFICRNSPVEIEVFAHGALCMCYSGQCYLSSVIGRRSGNRGQCAQPCRMPYGFGRFEETRYPLSLKDSCLVEYLSELRAMGVRSLKLEGRMKRPEYVAVVTRIYRAVLDGRPVTEEDLSQLETIFSRQGFTQGYYLGRTGPDMFGIHQDTPEDRDLLAAARATYERGENPRVPVTFYAMLRAGEESQLAVEDPEGHVLRTKGPVPEPAVNRPLSEADLAQRLSKTGGTPYLAAQVKAAVEPGLTLPAAAINAMRREVLDRLTALRGRTDPPDIGVYSRLESYPGRSEKPVLTVAVRTAGQITPALLAAEPAVLYVPLSELLEHPELPGRVGAQTALAAILPRVIPDRERSSWAVALERVRAMGVRQVLTGNLGQIRLAQQKGFNVRGDFGLNVFNSRAMHYCKSLGLQSQMASFEMMLSQVRDLSKAVDTELLVYGRLPLMLMENCVIKSRTGTCSCDTPTRLIDRMGEEFPLLKDPGTCRNVLYNGKRLYLLDKLSTVEKIGLWAFRMSFTTENPAEVDAALSQYFGAGDFDPGTCTRGLYVRGVE</sequence>
<evidence type="ECO:0000313" key="2">
    <source>
        <dbReference type="EMBL" id="HIR51443.1"/>
    </source>
</evidence>
<accession>A0A9D1IY36</accession>
<dbReference type="InterPro" id="IPR001539">
    <property type="entry name" value="Peptidase_U32"/>
</dbReference>
<dbReference type="PANTHER" id="PTHR30217:SF10">
    <property type="entry name" value="23S RRNA 5-HYDROXYCYTIDINE C2501 SYNTHASE"/>
    <property type="match status" value="1"/>
</dbReference>
<name>A0A9D1IY36_9FIRM</name>
<proteinExistence type="predicted"/>
<feature type="domain" description="Peptidase U32 collagenase" evidence="1">
    <location>
        <begin position="300"/>
        <end position="412"/>
    </location>
</feature>
<reference evidence="2" key="1">
    <citation type="submission" date="2020-10" db="EMBL/GenBank/DDBJ databases">
        <authorList>
            <person name="Gilroy R."/>
        </authorList>
    </citation>
    <scope>NUCLEOTIDE SEQUENCE</scope>
    <source>
        <strain evidence="2">ChiBcec15-4380</strain>
    </source>
</reference>
<dbReference type="CDD" id="cd00945">
    <property type="entry name" value="Aldolase_Class_I"/>
    <property type="match status" value="1"/>
</dbReference>
<dbReference type="Pfam" id="PF12392">
    <property type="entry name" value="DUF3656"/>
    <property type="match status" value="1"/>
</dbReference>
<dbReference type="SUPFAM" id="SSF51395">
    <property type="entry name" value="FMN-linked oxidoreductases"/>
    <property type="match status" value="1"/>
</dbReference>
<organism evidence="2 3">
    <name type="scientific">Candidatus Avoscillospira avicola</name>
    <dbReference type="NCBI Taxonomy" id="2840706"/>
    <lineage>
        <taxon>Bacteria</taxon>
        <taxon>Bacillati</taxon>
        <taxon>Bacillota</taxon>
        <taxon>Clostridia</taxon>
        <taxon>Eubacteriales</taxon>
        <taxon>Oscillospiraceae</taxon>
        <taxon>Oscillospiraceae incertae sedis</taxon>
        <taxon>Candidatus Avoscillospira</taxon>
    </lineage>
</organism>
<gene>
    <name evidence="2" type="ORF">IAA53_09275</name>
</gene>
<protein>
    <submittedName>
        <fullName evidence="2">U32 family peptidase</fullName>
    </submittedName>
</protein>